<organism evidence="2 3">
    <name type="scientific">Eubacterium ruminantium</name>
    <dbReference type="NCBI Taxonomy" id="42322"/>
    <lineage>
        <taxon>Bacteria</taxon>
        <taxon>Bacillati</taxon>
        <taxon>Bacillota</taxon>
        <taxon>Clostridia</taxon>
        <taxon>Eubacteriales</taxon>
        <taxon>Eubacteriaceae</taxon>
        <taxon>Eubacterium</taxon>
    </lineage>
</organism>
<feature type="transmembrane region" description="Helical" evidence="1">
    <location>
        <begin position="232"/>
        <end position="255"/>
    </location>
</feature>
<evidence type="ECO:0000256" key="1">
    <source>
        <dbReference type="SAM" id="Phobius"/>
    </source>
</evidence>
<name>A0A1T4P6A2_9FIRM</name>
<dbReference type="AlphaFoldDB" id="A0A1T4P6A2"/>
<reference evidence="2 3" key="1">
    <citation type="submission" date="2017-02" db="EMBL/GenBank/DDBJ databases">
        <authorList>
            <person name="Peterson S.W."/>
        </authorList>
    </citation>
    <scope>NUCLEOTIDE SEQUENCE [LARGE SCALE GENOMIC DNA]</scope>
    <source>
        <strain evidence="2 3">ATCC 17233</strain>
    </source>
</reference>
<feature type="transmembrane region" description="Helical" evidence="1">
    <location>
        <begin position="115"/>
        <end position="137"/>
    </location>
</feature>
<protein>
    <submittedName>
        <fullName evidence="2">Uncharacterized protein</fullName>
    </submittedName>
</protein>
<feature type="transmembrane region" description="Helical" evidence="1">
    <location>
        <begin position="44"/>
        <end position="66"/>
    </location>
</feature>
<evidence type="ECO:0000313" key="2">
    <source>
        <dbReference type="EMBL" id="SJZ87034.1"/>
    </source>
</evidence>
<keyword evidence="3" id="KW-1185">Reference proteome</keyword>
<gene>
    <name evidence="2" type="ORF">SAMN02745110_01833</name>
</gene>
<feature type="transmembrane region" description="Helical" evidence="1">
    <location>
        <begin position="7"/>
        <end position="32"/>
    </location>
</feature>
<dbReference type="Proteomes" id="UP000189857">
    <property type="component" value="Unassembled WGS sequence"/>
</dbReference>
<keyword evidence="1" id="KW-1133">Transmembrane helix</keyword>
<evidence type="ECO:0000313" key="3">
    <source>
        <dbReference type="Proteomes" id="UP000189857"/>
    </source>
</evidence>
<accession>A0A1T4P6A2</accession>
<dbReference type="RefSeq" id="WP_078787658.1">
    <property type="nucleotide sequence ID" value="NZ_FMTO01000010.1"/>
</dbReference>
<dbReference type="OrthoDB" id="2086480at2"/>
<dbReference type="EMBL" id="FUXA01000011">
    <property type="protein sequence ID" value="SJZ87034.1"/>
    <property type="molecule type" value="Genomic_DNA"/>
</dbReference>
<keyword evidence="1" id="KW-0472">Membrane</keyword>
<keyword evidence="1" id="KW-0812">Transmembrane</keyword>
<feature type="transmembrane region" description="Helical" evidence="1">
    <location>
        <begin position="184"/>
        <end position="202"/>
    </location>
</feature>
<proteinExistence type="predicted"/>
<feature type="transmembrane region" description="Helical" evidence="1">
    <location>
        <begin position="87"/>
        <end position="103"/>
    </location>
</feature>
<sequence>MGTKKKIILIILFPIALMIFAMSNGFFLDVLLEAIIRKSVLADLGIYGSITVISGIVEVAIMHALLKGYDKVVEKKKTLKWYFDKQLIPMFVVGITSALVLITKRNDDNEGLYRVIGAAMFPLMGITATPNVVRYALREMKNWKDAFYKTGNLHKSKDSKDFYRVRKPLPCEGRMCFTVVRTQLMILVGVILIMLLIVYAYISSISVPDSVPAGDIAQAVIFVRRRRGQGPLFFMMIFVVTFAISIIAYCITYMAKKLRVILRHEYIAYHVIVKKVEDSTVTVDRDGKVFHYKDCSCIGIQAKKINNTGATLVFIPDDVLLVPDEVVKK</sequence>